<evidence type="ECO:0000259" key="7">
    <source>
        <dbReference type="Pfam" id="PF04542"/>
    </source>
</evidence>
<keyword evidence="5 6" id="KW-0804">Transcription</keyword>
<dbReference type="GO" id="GO:0006352">
    <property type="term" value="P:DNA-templated transcription initiation"/>
    <property type="evidence" value="ECO:0007669"/>
    <property type="project" value="UniProtKB-UniRule"/>
</dbReference>
<evidence type="ECO:0000256" key="3">
    <source>
        <dbReference type="ARBA" id="ARBA00023082"/>
    </source>
</evidence>
<comment type="similarity">
    <text evidence="6">Belongs to the sigma-70 factor family. SigI subfamily.</text>
</comment>
<dbReference type="InterPro" id="IPR007627">
    <property type="entry name" value="RNA_pol_sigma70_r2"/>
</dbReference>
<feature type="domain" description="RNA polymerase sigma-70 region 2" evidence="7">
    <location>
        <begin position="14"/>
        <end position="83"/>
    </location>
</feature>
<dbReference type="SUPFAM" id="SSF88946">
    <property type="entry name" value="Sigma2 domain of RNA polymerase sigma factors"/>
    <property type="match status" value="1"/>
</dbReference>
<evidence type="ECO:0000256" key="4">
    <source>
        <dbReference type="ARBA" id="ARBA00023125"/>
    </source>
</evidence>
<dbReference type="Gene3D" id="1.10.1740.10">
    <property type="match status" value="1"/>
</dbReference>
<keyword evidence="9" id="KW-1185">Reference proteome</keyword>
<dbReference type="Pfam" id="PF04542">
    <property type="entry name" value="Sigma70_r2"/>
    <property type="match status" value="1"/>
</dbReference>
<evidence type="ECO:0000256" key="5">
    <source>
        <dbReference type="ARBA" id="ARBA00023163"/>
    </source>
</evidence>
<dbReference type="PIRSF" id="PIRSF038953">
    <property type="entry name" value="SigI"/>
    <property type="match status" value="1"/>
</dbReference>
<dbReference type="InterPro" id="IPR014244">
    <property type="entry name" value="RNA_pol_sigma-I"/>
</dbReference>
<comment type="subunit">
    <text evidence="6">Interacts with RsgI.</text>
</comment>
<sequence length="227" mass="26886">MVLKEELIGSRDDFIEKNKNFIYSITSNICKRNLQWENDDELSIALIAFDNACKTYIESKGNFFSYAKVLIKNALIDYFRKTSNNPYLIFNSDDKELEFIDSKNSLTSYEIQQENLRRNEEIMAFSKELNEYKLSFEVLVESSPSHRDTKDKLLNLAFVCSKESFIVDYIYSNKMLPIKQICLLTGENRKLIEKWRRYILTLILIFSNEEYIYLRSYLNIKVGDINE</sequence>
<evidence type="ECO:0000313" key="8">
    <source>
        <dbReference type="EMBL" id="KZL91230.1"/>
    </source>
</evidence>
<keyword evidence="6" id="KW-0346">Stress response</keyword>
<proteinExistence type="inferred from homology"/>
<dbReference type="AlphaFoldDB" id="A0A162SGP1"/>
<evidence type="ECO:0000256" key="6">
    <source>
        <dbReference type="HAMAP-Rule" id="MF_02064"/>
    </source>
</evidence>
<feature type="DNA-binding region" description="H-T-H motif" evidence="6">
    <location>
        <begin position="178"/>
        <end position="197"/>
    </location>
</feature>
<reference evidence="8 9" key="1">
    <citation type="submission" date="2016-04" db="EMBL/GenBank/DDBJ databases">
        <title>Genome sequence of Clostridium magnum DSM 2767.</title>
        <authorList>
            <person name="Poehlein A."/>
            <person name="Uhlig R."/>
            <person name="Fischer R."/>
            <person name="Bahl H."/>
            <person name="Daniel R."/>
        </authorList>
    </citation>
    <scope>NUCLEOTIDE SEQUENCE [LARGE SCALE GENOMIC DNA]</scope>
    <source>
        <strain evidence="8 9">DSM 2767</strain>
    </source>
</reference>
<evidence type="ECO:0000313" key="9">
    <source>
        <dbReference type="Proteomes" id="UP000076603"/>
    </source>
</evidence>
<feature type="short sequence motif" description="Polymerase core binding" evidence="6">
    <location>
        <begin position="40"/>
        <end position="53"/>
    </location>
</feature>
<name>A0A162SGP1_9CLOT</name>
<dbReference type="InterPro" id="IPR013325">
    <property type="entry name" value="RNA_pol_sigma_r2"/>
</dbReference>
<dbReference type="Proteomes" id="UP000076603">
    <property type="component" value="Unassembled WGS sequence"/>
</dbReference>
<comment type="function">
    <text evidence="6">Sigma factors are initiation factors that promote the attachment of RNA polymerase to specific initiation sites and are then released.</text>
</comment>
<dbReference type="PATRIC" id="fig|1121326.3.peg.3012"/>
<keyword evidence="1 6" id="KW-0963">Cytoplasm</keyword>
<dbReference type="GO" id="GO:0003677">
    <property type="term" value="F:DNA binding"/>
    <property type="evidence" value="ECO:0007669"/>
    <property type="project" value="UniProtKB-UniRule"/>
</dbReference>
<dbReference type="GO" id="GO:0016987">
    <property type="term" value="F:sigma factor activity"/>
    <property type="evidence" value="ECO:0007669"/>
    <property type="project" value="UniProtKB-UniRule"/>
</dbReference>
<dbReference type="GO" id="GO:0005737">
    <property type="term" value="C:cytoplasm"/>
    <property type="evidence" value="ECO:0007669"/>
    <property type="project" value="UniProtKB-SubCell"/>
</dbReference>
<evidence type="ECO:0000256" key="2">
    <source>
        <dbReference type="ARBA" id="ARBA00023015"/>
    </source>
</evidence>
<evidence type="ECO:0000256" key="1">
    <source>
        <dbReference type="ARBA" id="ARBA00022490"/>
    </source>
</evidence>
<comment type="activity regulation">
    <text evidence="6">Negatively regulated by the anti-sigma-I factor RsgI.</text>
</comment>
<dbReference type="HAMAP" id="MF_02064">
    <property type="entry name" value="Sigma70_SigI"/>
    <property type="match status" value="1"/>
</dbReference>
<dbReference type="OrthoDB" id="3190733at2"/>
<comment type="subcellular location">
    <subcellularLocation>
        <location evidence="6">Cytoplasm</location>
    </subcellularLocation>
</comment>
<gene>
    <name evidence="8" type="primary">sigI_2</name>
    <name evidence="6" type="synonym">sigI</name>
    <name evidence="8" type="ORF">CLMAG_29880</name>
</gene>
<keyword evidence="2 6" id="KW-0805">Transcription regulation</keyword>
<keyword evidence="4 6" id="KW-0238">DNA-binding</keyword>
<dbReference type="STRING" id="1121326.CLMAG_29880"/>
<dbReference type="RefSeq" id="WP_066623636.1">
    <property type="nucleotide sequence ID" value="NZ_FQXL01000027.1"/>
</dbReference>
<keyword evidence="3 6" id="KW-0731">Sigma factor</keyword>
<organism evidence="8 9">
    <name type="scientific">Clostridium magnum DSM 2767</name>
    <dbReference type="NCBI Taxonomy" id="1121326"/>
    <lineage>
        <taxon>Bacteria</taxon>
        <taxon>Bacillati</taxon>
        <taxon>Bacillota</taxon>
        <taxon>Clostridia</taxon>
        <taxon>Eubacteriales</taxon>
        <taxon>Clostridiaceae</taxon>
        <taxon>Clostridium</taxon>
    </lineage>
</organism>
<accession>A0A162SGP1</accession>
<protein>
    <recommendedName>
        <fullName evidence="6">RNA polymerase sigma factor SigI</fullName>
    </recommendedName>
</protein>
<dbReference type="EMBL" id="LWAE01000003">
    <property type="protein sequence ID" value="KZL91230.1"/>
    <property type="molecule type" value="Genomic_DNA"/>
</dbReference>
<comment type="caution">
    <text evidence="8">The sequence shown here is derived from an EMBL/GenBank/DDBJ whole genome shotgun (WGS) entry which is preliminary data.</text>
</comment>